<keyword evidence="4 7" id="KW-0812">Transmembrane</keyword>
<keyword evidence="5 7" id="KW-1133">Transmembrane helix</keyword>
<dbReference type="GO" id="GO:0005886">
    <property type="term" value="C:plasma membrane"/>
    <property type="evidence" value="ECO:0007669"/>
    <property type="project" value="UniProtKB-SubCell"/>
</dbReference>
<keyword evidence="9" id="KW-1185">Reference proteome</keyword>
<dbReference type="Pfam" id="PF07681">
    <property type="entry name" value="DoxX"/>
    <property type="match status" value="1"/>
</dbReference>
<feature type="transmembrane region" description="Helical" evidence="7">
    <location>
        <begin position="92"/>
        <end position="112"/>
    </location>
</feature>
<dbReference type="Proteomes" id="UP000527143">
    <property type="component" value="Unassembled WGS sequence"/>
</dbReference>
<keyword evidence="6 7" id="KW-0472">Membrane</keyword>
<dbReference type="EMBL" id="JACIJF010000018">
    <property type="protein sequence ID" value="MBB5712494.1"/>
    <property type="molecule type" value="Genomic_DNA"/>
</dbReference>
<keyword evidence="3" id="KW-1003">Cell membrane</keyword>
<comment type="similarity">
    <text evidence="2">Belongs to the DoxX family.</text>
</comment>
<evidence type="ECO:0000256" key="6">
    <source>
        <dbReference type="ARBA" id="ARBA00023136"/>
    </source>
</evidence>
<accession>A0A840YS47</accession>
<comment type="subcellular location">
    <subcellularLocation>
        <location evidence="1">Cell membrane</location>
        <topology evidence="1">Multi-pass membrane protein</topology>
    </subcellularLocation>
</comment>
<sequence length="123" mass="13008">MLPLVGRTTMAGLFLISGSGKLLAPEATIGFIASVGLPFPSLGLLIALSVELGCATALIIGFRTRLMAAVLAAFCIATAVFFHAHFSDQNQFIHFFKNVTMAGGFLQIVAFGPGRLSLDARRH</sequence>
<dbReference type="AlphaFoldDB" id="A0A840YS47"/>
<feature type="transmembrane region" description="Helical" evidence="7">
    <location>
        <begin position="66"/>
        <end position="86"/>
    </location>
</feature>
<evidence type="ECO:0000256" key="3">
    <source>
        <dbReference type="ARBA" id="ARBA00022475"/>
    </source>
</evidence>
<name>A0A840YS47_9SPHN</name>
<evidence type="ECO:0000256" key="4">
    <source>
        <dbReference type="ARBA" id="ARBA00022692"/>
    </source>
</evidence>
<dbReference type="PANTHER" id="PTHR33452">
    <property type="entry name" value="OXIDOREDUCTASE CATD-RELATED"/>
    <property type="match status" value="1"/>
</dbReference>
<organism evidence="8 9">
    <name type="scientific">Sphingomonas xinjiangensis</name>
    <dbReference type="NCBI Taxonomy" id="643568"/>
    <lineage>
        <taxon>Bacteria</taxon>
        <taxon>Pseudomonadati</taxon>
        <taxon>Pseudomonadota</taxon>
        <taxon>Alphaproteobacteria</taxon>
        <taxon>Sphingomonadales</taxon>
        <taxon>Sphingomonadaceae</taxon>
        <taxon>Sphingomonas</taxon>
    </lineage>
</organism>
<proteinExistence type="inferred from homology"/>
<dbReference type="PANTHER" id="PTHR33452:SF1">
    <property type="entry name" value="INNER MEMBRANE PROTEIN YPHA-RELATED"/>
    <property type="match status" value="1"/>
</dbReference>
<evidence type="ECO:0000313" key="9">
    <source>
        <dbReference type="Proteomes" id="UP000527143"/>
    </source>
</evidence>
<evidence type="ECO:0000313" key="8">
    <source>
        <dbReference type="EMBL" id="MBB5712494.1"/>
    </source>
</evidence>
<feature type="transmembrane region" description="Helical" evidence="7">
    <location>
        <begin position="12"/>
        <end position="33"/>
    </location>
</feature>
<feature type="transmembrane region" description="Helical" evidence="7">
    <location>
        <begin position="39"/>
        <end position="59"/>
    </location>
</feature>
<dbReference type="InterPro" id="IPR032808">
    <property type="entry name" value="DoxX"/>
</dbReference>
<evidence type="ECO:0000256" key="1">
    <source>
        <dbReference type="ARBA" id="ARBA00004651"/>
    </source>
</evidence>
<evidence type="ECO:0000256" key="7">
    <source>
        <dbReference type="SAM" id="Phobius"/>
    </source>
</evidence>
<protein>
    <submittedName>
        <fullName evidence="8">Putative oxidoreductase</fullName>
    </submittedName>
</protein>
<reference evidence="8 9" key="1">
    <citation type="submission" date="2020-08" db="EMBL/GenBank/DDBJ databases">
        <title>Genomic Encyclopedia of Type Strains, Phase IV (KMG-IV): sequencing the most valuable type-strain genomes for metagenomic binning, comparative biology and taxonomic classification.</title>
        <authorList>
            <person name="Goeker M."/>
        </authorList>
    </citation>
    <scope>NUCLEOTIDE SEQUENCE [LARGE SCALE GENOMIC DNA]</scope>
    <source>
        <strain evidence="8 9">DSM 26736</strain>
    </source>
</reference>
<gene>
    <name evidence="8" type="ORF">FHT02_003754</name>
</gene>
<evidence type="ECO:0000256" key="5">
    <source>
        <dbReference type="ARBA" id="ARBA00022989"/>
    </source>
</evidence>
<comment type="caution">
    <text evidence="8">The sequence shown here is derived from an EMBL/GenBank/DDBJ whole genome shotgun (WGS) entry which is preliminary data.</text>
</comment>
<evidence type="ECO:0000256" key="2">
    <source>
        <dbReference type="ARBA" id="ARBA00006679"/>
    </source>
</evidence>
<dbReference type="InterPro" id="IPR051907">
    <property type="entry name" value="DoxX-like_oxidoreductase"/>
</dbReference>